<protein>
    <submittedName>
        <fullName evidence="2">Uncharacterized protein</fullName>
    </submittedName>
</protein>
<name>A0A9W8BB91_9FUNG</name>
<sequence>MRHSVSASFSPYPDSDLGAPPPSSRYAINVGHCTRILRHDLEHLFDGGLRITSIYTRNMVVTEPTHTHLHLQGKRRYLWFVRAVLWGLKWFYRDINFRIIRFEHRPGPWPPSSRASDSSTMDSFRREDNLMTRVSRPINHGGTLESKHIPIANVGAKAGTRLGPRQHELHRIAGPRSPHCTTLFTPSYKVSELLGSGFDVSQGGPVHLYVRWSFEATLRPSTWLPNADFPASRYDGVFVYTFDAGTGWVNQHAIVDIFPAPDQRFIKYLERWWWWALQSPFTSKPA</sequence>
<evidence type="ECO:0000313" key="3">
    <source>
        <dbReference type="Proteomes" id="UP001151582"/>
    </source>
</evidence>
<feature type="region of interest" description="Disordered" evidence="1">
    <location>
        <begin position="1"/>
        <end position="20"/>
    </location>
</feature>
<evidence type="ECO:0000313" key="2">
    <source>
        <dbReference type="EMBL" id="KAJ1983593.1"/>
    </source>
</evidence>
<dbReference type="EMBL" id="JANBQB010000048">
    <property type="protein sequence ID" value="KAJ1983593.1"/>
    <property type="molecule type" value="Genomic_DNA"/>
</dbReference>
<reference evidence="2" key="1">
    <citation type="submission" date="2022-07" db="EMBL/GenBank/DDBJ databases">
        <title>Phylogenomic reconstructions and comparative analyses of Kickxellomycotina fungi.</title>
        <authorList>
            <person name="Reynolds N.K."/>
            <person name="Stajich J.E."/>
            <person name="Barry K."/>
            <person name="Grigoriev I.V."/>
            <person name="Crous P."/>
            <person name="Smith M.E."/>
        </authorList>
    </citation>
    <scope>NUCLEOTIDE SEQUENCE</scope>
    <source>
        <strain evidence="2">RSA 567</strain>
    </source>
</reference>
<dbReference type="Proteomes" id="UP001151582">
    <property type="component" value="Unassembled WGS sequence"/>
</dbReference>
<keyword evidence="3" id="KW-1185">Reference proteome</keyword>
<accession>A0A9W8BB91</accession>
<organism evidence="2 3">
    <name type="scientific">Dimargaris verticillata</name>
    <dbReference type="NCBI Taxonomy" id="2761393"/>
    <lineage>
        <taxon>Eukaryota</taxon>
        <taxon>Fungi</taxon>
        <taxon>Fungi incertae sedis</taxon>
        <taxon>Zoopagomycota</taxon>
        <taxon>Kickxellomycotina</taxon>
        <taxon>Dimargaritomycetes</taxon>
        <taxon>Dimargaritales</taxon>
        <taxon>Dimargaritaceae</taxon>
        <taxon>Dimargaris</taxon>
    </lineage>
</organism>
<dbReference type="OrthoDB" id="1099063at2759"/>
<evidence type="ECO:0000256" key="1">
    <source>
        <dbReference type="SAM" id="MobiDB-lite"/>
    </source>
</evidence>
<comment type="caution">
    <text evidence="2">The sequence shown here is derived from an EMBL/GenBank/DDBJ whole genome shotgun (WGS) entry which is preliminary data.</text>
</comment>
<proteinExistence type="predicted"/>
<gene>
    <name evidence="2" type="ORF">H4R34_001180</name>
</gene>
<dbReference type="AlphaFoldDB" id="A0A9W8BB91"/>